<dbReference type="GO" id="GO:0003723">
    <property type="term" value="F:RNA binding"/>
    <property type="evidence" value="ECO:0007669"/>
    <property type="project" value="InterPro"/>
</dbReference>
<dbReference type="Pfam" id="PF13041">
    <property type="entry name" value="PPR_2"/>
    <property type="match status" value="3"/>
</dbReference>
<dbReference type="Proteomes" id="UP001141806">
    <property type="component" value="Unassembled WGS sequence"/>
</dbReference>
<dbReference type="FunFam" id="1.25.40.10:FF:000366">
    <property type="entry name" value="Pentatricopeptide (PPR) repeat-containing protein"/>
    <property type="match status" value="1"/>
</dbReference>
<evidence type="ECO:0000256" key="2">
    <source>
        <dbReference type="ARBA" id="ARBA00022737"/>
    </source>
</evidence>
<dbReference type="InterPro" id="IPR046848">
    <property type="entry name" value="E_motif"/>
</dbReference>
<dbReference type="FunFam" id="1.25.40.10:FF:000031">
    <property type="entry name" value="Pentatricopeptide repeat-containing protein mitochondrial"/>
    <property type="match status" value="1"/>
</dbReference>
<dbReference type="InterPro" id="IPR002885">
    <property type="entry name" value="PPR_rpt"/>
</dbReference>
<name>A0A9Q0HCD9_9MAGN</name>
<keyword evidence="6" id="KW-1185">Reference proteome</keyword>
<sequence>MIRFIHLRTSCLELGFFLIHHQIKLFNRIPQRGFSAQSVQLADDSENFSCSIALDCNSNSHAYARMFQDCTGNGNARKLGMGIHCDILKRGSCLDLFAWNVLLNMYVKADLLADARTLFDGMRDRNTVSFVTLIQGYAQSLQFDEAIELFIRLRREGHELNPFVFTTILKLLVITDSTELCWRIHAFLFKLGHDSNAFVATALIDAYSVCGHVDGAKRIFHKIADKDMISWTGMIACYAENDYFKEALELFSQMRKFNLKQNNFTFASSLKACVGLPAFDLGKGIHGCALKTRYELDLFVGCALLDLYTKFGDISDARIVFEEMPQKHVIHWSFMIARYAQSDRSEEAWNLFFRMRQALVIPNQFTFASVLQACATMEALVLGKQTHGHVLKVGLDFDIFVRNALMDVYAKCGMMEDSMKLFVESPQRNDVTWNTLIVGYVHLEYGEEALRLFSEMLNDLVQPTQTTYSSILRACANLTALEPGLQIHCFIVKTIFDEDTVVCNALIDMYAKCGSIKDARSIFDAMSNRDDVSWNSMISGYSLHGLSEDALGIYEKMRETEIRPNKITFIGVLSACSNRGLVDQGQFYFHSMAQDYGIVPCIEHYTCMVWLLGRSGRLDEARKLIEELPFEPSVMVWRALLGACVIHHDIELGRISAQKVLELEPHDEAAHVLLSNMYATVKKWDSVIAIRKCMKRKGVKKEPGLSWIESQSNVHYFSAGDRSHPDIRIINAMLEWLNIKIRREGYVPSCNVVLLDVEEDEKERLLWLHSERLALAYGLFITPSGCPVRIIKNLRICADCHAAIKLISKVVQREFIVRDMNRFHHFEVGVCSCGDYW</sequence>
<dbReference type="PROSITE" id="PS51375">
    <property type="entry name" value="PPR"/>
    <property type="match status" value="7"/>
</dbReference>
<feature type="repeat" description="PPR" evidence="3">
    <location>
        <begin position="499"/>
        <end position="529"/>
    </location>
</feature>
<evidence type="ECO:0000313" key="5">
    <source>
        <dbReference type="EMBL" id="KAJ4962123.1"/>
    </source>
</evidence>
<dbReference type="InterPro" id="IPR011990">
    <property type="entry name" value="TPR-like_helical_dom_sf"/>
</dbReference>
<dbReference type="GO" id="GO:0009451">
    <property type="term" value="P:RNA modification"/>
    <property type="evidence" value="ECO:0007669"/>
    <property type="project" value="InterPro"/>
</dbReference>
<feature type="repeat" description="PPR" evidence="3">
    <location>
        <begin position="126"/>
        <end position="160"/>
    </location>
</feature>
<evidence type="ECO:0000259" key="4">
    <source>
        <dbReference type="Pfam" id="PF14432"/>
    </source>
</evidence>
<dbReference type="Gene3D" id="1.25.40.10">
    <property type="entry name" value="Tetratricopeptide repeat domain"/>
    <property type="match status" value="5"/>
</dbReference>
<feature type="domain" description="DYW" evidence="4">
    <location>
        <begin position="745"/>
        <end position="837"/>
    </location>
</feature>
<feature type="repeat" description="PPR" evidence="3">
    <location>
        <begin position="429"/>
        <end position="463"/>
    </location>
</feature>
<feature type="repeat" description="PPR" evidence="3">
    <location>
        <begin position="328"/>
        <end position="362"/>
    </location>
</feature>
<dbReference type="Pfam" id="PF20431">
    <property type="entry name" value="E_motif"/>
    <property type="match status" value="1"/>
</dbReference>
<feature type="repeat" description="PPR" evidence="3">
    <location>
        <begin position="95"/>
        <end position="125"/>
    </location>
</feature>
<feature type="repeat" description="PPR" evidence="3">
    <location>
        <begin position="530"/>
        <end position="564"/>
    </location>
</feature>
<dbReference type="FunFam" id="1.25.40.10:FF:000073">
    <property type="entry name" value="Pentatricopeptide repeat-containing protein chloroplastic"/>
    <property type="match status" value="1"/>
</dbReference>
<accession>A0A9Q0HCD9</accession>
<feature type="repeat" description="PPR" evidence="3">
    <location>
        <begin position="227"/>
        <end position="261"/>
    </location>
</feature>
<dbReference type="InterPro" id="IPR046960">
    <property type="entry name" value="PPR_At4g14850-like_plant"/>
</dbReference>
<dbReference type="FunFam" id="1.25.40.10:FF:000201">
    <property type="entry name" value="Pentatricopeptide repeat-containing protein mitochondrial"/>
    <property type="match status" value="1"/>
</dbReference>
<reference evidence="5" key="1">
    <citation type="journal article" date="2023" name="Plant J.">
        <title>The genome of the king protea, Protea cynaroides.</title>
        <authorList>
            <person name="Chang J."/>
            <person name="Duong T.A."/>
            <person name="Schoeman C."/>
            <person name="Ma X."/>
            <person name="Roodt D."/>
            <person name="Barker N."/>
            <person name="Li Z."/>
            <person name="Van de Peer Y."/>
            <person name="Mizrachi E."/>
        </authorList>
    </citation>
    <scope>NUCLEOTIDE SEQUENCE</scope>
    <source>
        <tissue evidence="5">Young leaves</tissue>
    </source>
</reference>
<dbReference type="PANTHER" id="PTHR47926">
    <property type="entry name" value="PENTATRICOPEPTIDE REPEAT-CONTAINING PROTEIN"/>
    <property type="match status" value="1"/>
</dbReference>
<dbReference type="InterPro" id="IPR032867">
    <property type="entry name" value="DYW_dom"/>
</dbReference>
<dbReference type="GO" id="GO:0008270">
    <property type="term" value="F:zinc ion binding"/>
    <property type="evidence" value="ECO:0007669"/>
    <property type="project" value="InterPro"/>
</dbReference>
<dbReference type="PANTHER" id="PTHR47926:SF520">
    <property type="entry name" value="DYW DOMAIN-CONTAINING PROTEIN"/>
    <property type="match status" value="1"/>
</dbReference>
<evidence type="ECO:0000256" key="3">
    <source>
        <dbReference type="PROSITE-ProRule" id="PRU00708"/>
    </source>
</evidence>
<dbReference type="EMBL" id="JAMYWD010000009">
    <property type="protein sequence ID" value="KAJ4962123.1"/>
    <property type="molecule type" value="Genomic_DNA"/>
</dbReference>
<dbReference type="OrthoDB" id="749581at2759"/>
<protein>
    <recommendedName>
        <fullName evidence="4">DYW domain-containing protein</fullName>
    </recommendedName>
</protein>
<dbReference type="AlphaFoldDB" id="A0A9Q0HCD9"/>
<evidence type="ECO:0000256" key="1">
    <source>
        <dbReference type="ARBA" id="ARBA00006643"/>
    </source>
</evidence>
<dbReference type="NCBIfam" id="TIGR00756">
    <property type="entry name" value="PPR"/>
    <property type="match status" value="6"/>
</dbReference>
<dbReference type="Pfam" id="PF14432">
    <property type="entry name" value="DYW_deaminase"/>
    <property type="match status" value="1"/>
</dbReference>
<dbReference type="Pfam" id="PF01535">
    <property type="entry name" value="PPR"/>
    <property type="match status" value="8"/>
</dbReference>
<comment type="similarity">
    <text evidence="1">Belongs to the PPR family. PCMP-H subfamily.</text>
</comment>
<comment type="caution">
    <text evidence="5">The sequence shown here is derived from an EMBL/GenBank/DDBJ whole genome shotgun (WGS) entry which is preliminary data.</text>
</comment>
<proteinExistence type="inferred from homology"/>
<dbReference type="FunFam" id="1.25.40.10:FF:000397">
    <property type="entry name" value="Pentatricopeptide repeat-containing protein At2g40720"/>
    <property type="match status" value="1"/>
</dbReference>
<organism evidence="5 6">
    <name type="scientific">Protea cynaroides</name>
    <dbReference type="NCBI Taxonomy" id="273540"/>
    <lineage>
        <taxon>Eukaryota</taxon>
        <taxon>Viridiplantae</taxon>
        <taxon>Streptophyta</taxon>
        <taxon>Embryophyta</taxon>
        <taxon>Tracheophyta</taxon>
        <taxon>Spermatophyta</taxon>
        <taxon>Magnoliopsida</taxon>
        <taxon>Proteales</taxon>
        <taxon>Proteaceae</taxon>
        <taxon>Protea</taxon>
    </lineage>
</organism>
<evidence type="ECO:0000313" key="6">
    <source>
        <dbReference type="Proteomes" id="UP001141806"/>
    </source>
</evidence>
<gene>
    <name evidence="5" type="ORF">NE237_022033</name>
</gene>
<dbReference type="FunFam" id="1.25.40.10:FF:000471">
    <property type="entry name" value="Putative pentatricopeptide repeat-containing protein, mitochondrial"/>
    <property type="match status" value="1"/>
</dbReference>
<keyword evidence="2" id="KW-0677">Repeat</keyword>